<dbReference type="STRING" id="647171.MetfoDRAFT_0610"/>
<dbReference type="InterPro" id="IPR017900">
    <property type="entry name" value="4Fe4S_Fe_S_CS"/>
</dbReference>
<keyword evidence="4" id="KW-0411">Iron-sulfur</keyword>
<dbReference type="PROSITE" id="PS51379">
    <property type="entry name" value="4FE4S_FER_2"/>
    <property type="match status" value="2"/>
</dbReference>
<evidence type="ECO:0000256" key="2">
    <source>
        <dbReference type="ARBA" id="ARBA00022723"/>
    </source>
</evidence>
<dbReference type="GO" id="GO:0046872">
    <property type="term" value="F:metal ion binding"/>
    <property type="evidence" value="ECO:0007669"/>
    <property type="project" value="UniProtKB-KW"/>
</dbReference>
<evidence type="ECO:0000256" key="3">
    <source>
        <dbReference type="ARBA" id="ARBA00023004"/>
    </source>
</evidence>
<name>H1KXT7_9EURY</name>
<evidence type="ECO:0000313" key="6">
    <source>
        <dbReference type="EMBL" id="EHP87929.1"/>
    </source>
</evidence>
<evidence type="ECO:0000256" key="1">
    <source>
        <dbReference type="ARBA" id="ARBA00022485"/>
    </source>
</evidence>
<dbReference type="GO" id="GO:0051539">
    <property type="term" value="F:4 iron, 4 sulfur cluster binding"/>
    <property type="evidence" value="ECO:0007669"/>
    <property type="project" value="UniProtKB-KW"/>
</dbReference>
<feature type="domain" description="4Fe-4S ferredoxin-type" evidence="5">
    <location>
        <begin position="88"/>
        <end position="119"/>
    </location>
</feature>
<gene>
    <name evidence="6" type="ORF">MetfoDRAFT_0610</name>
</gene>
<dbReference type="PANTHER" id="PTHR43687">
    <property type="entry name" value="ADENYLYLSULFATE REDUCTASE, BETA SUBUNIT"/>
    <property type="match status" value="1"/>
</dbReference>
<dbReference type="Gene3D" id="3.30.70.20">
    <property type="match status" value="1"/>
</dbReference>
<dbReference type="Pfam" id="PF12838">
    <property type="entry name" value="Fer4_7"/>
    <property type="match status" value="1"/>
</dbReference>
<dbReference type="RefSeq" id="WP_007044053.1">
    <property type="nucleotide sequence ID" value="NZ_AGJL01000011.1"/>
</dbReference>
<dbReference type="NCBIfam" id="NF004914">
    <property type="entry name" value="PRK06273.1"/>
    <property type="match status" value="1"/>
</dbReference>
<keyword evidence="3" id="KW-0408">Iron</keyword>
<dbReference type="Proteomes" id="UP000003706">
    <property type="component" value="Unassembled WGS sequence"/>
</dbReference>
<dbReference type="PANTHER" id="PTHR43687:SF5">
    <property type="entry name" value="4FE-4S FERREDOXIN-TYPE DOMAIN-CONTAINING PROTEIN"/>
    <property type="match status" value="1"/>
</dbReference>
<evidence type="ECO:0000256" key="4">
    <source>
        <dbReference type="ARBA" id="ARBA00023014"/>
    </source>
</evidence>
<evidence type="ECO:0000313" key="7">
    <source>
        <dbReference type="Proteomes" id="UP000003706"/>
    </source>
</evidence>
<keyword evidence="7" id="KW-1185">Reference proteome</keyword>
<dbReference type="InterPro" id="IPR050572">
    <property type="entry name" value="Fe-S_Ferredoxin"/>
</dbReference>
<keyword evidence="2" id="KW-0479">Metal-binding</keyword>
<dbReference type="SUPFAM" id="SSF54862">
    <property type="entry name" value="4Fe-4S ferredoxins"/>
    <property type="match status" value="1"/>
</dbReference>
<organism evidence="6 7">
    <name type="scientific">Methanotorris formicicus Mc-S-70</name>
    <dbReference type="NCBI Taxonomy" id="647171"/>
    <lineage>
        <taxon>Archaea</taxon>
        <taxon>Methanobacteriati</taxon>
        <taxon>Methanobacteriota</taxon>
        <taxon>Methanomada group</taxon>
        <taxon>Methanococci</taxon>
        <taxon>Methanococcales</taxon>
        <taxon>Methanocaldococcaceae</taxon>
        <taxon>Methanotorris</taxon>
    </lineage>
</organism>
<reference evidence="6 7" key="1">
    <citation type="submission" date="2011-09" db="EMBL/GenBank/DDBJ databases">
        <title>The draft genome of Methanotorris formicicus Mc-S-70.</title>
        <authorList>
            <consortium name="US DOE Joint Genome Institute (JGI-PGF)"/>
            <person name="Lucas S."/>
            <person name="Han J."/>
            <person name="Lapidus A."/>
            <person name="Cheng J.-F."/>
            <person name="Goodwin L."/>
            <person name="Pitluck S."/>
            <person name="Peters L."/>
            <person name="Land M.L."/>
            <person name="Hauser L."/>
            <person name="Sieprawska-Lupa M."/>
            <person name="Takai K."/>
            <person name="Miyazaki J."/>
            <person name="Whitman W."/>
            <person name="Woyke T.J."/>
        </authorList>
    </citation>
    <scope>NUCLEOTIDE SEQUENCE [LARGE SCALE GENOMIC DNA]</scope>
    <source>
        <strain evidence="6 7">Mc-S-70</strain>
    </source>
</reference>
<accession>H1KXT7</accession>
<feature type="domain" description="4Fe-4S ferredoxin-type" evidence="5">
    <location>
        <begin position="46"/>
        <end position="75"/>
    </location>
</feature>
<dbReference type="InterPro" id="IPR017896">
    <property type="entry name" value="4Fe4S_Fe-S-bd"/>
</dbReference>
<evidence type="ECO:0000259" key="5">
    <source>
        <dbReference type="PROSITE" id="PS51379"/>
    </source>
</evidence>
<dbReference type="AlphaFoldDB" id="H1KXT7"/>
<dbReference type="GO" id="GO:0016491">
    <property type="term" value="F:oxidoreductase activity"/>
    <property type="evidence" value="ECO:0007669"/>
    <property type="project" value="UniProtKB-ARBA"/>
</dbReference>
<comment type="caution">
    <text evidence="6">The sequence shown here is derived from an EMBL/GenBank/DDBJ whole genome shotgun (WGS) entry which is preliminary data.</text>
</comment>
<sequence length="165" mass="18949">MEEKMLKNLAKIFITGIYENLERILFGKDRCTSIEMRNEILKGIKLPRTVFEELCIGCGGCANACPTKAIEMVPIEPVKITEYYTKDKIPKIEPEKCVYCLYCHDFCPVFAVFNEISPIHPRHVGDECVEVDLSQVLKKPVEISEEHIRKIAKMLSINLSRILMK</sequence>
<dbReference type="PATRIC" id="fig|647171.4.peg.602"/>
<protein>
    <submittedName>
        <fullName evidence="6">Ferredoxin</fullName>
    </submittedName>
</protein>
<dbReference type="EMBL" id="AGJL01000011">
    <property type="protein sequence ID" value="EHP87929.1"/>
    <property type="molecule type" value="Genomic_DNA"/>
</dbReference>
<keyword evidence="1" id="KW-0004">4Fe-4S</keyword>
<dbReference type="PROSITE" id="PS00198">
    <property type="entry name" value="4FE4S_FER_1"/>
    <property type="match status" value="2"/>
</dbReference>
<proteinExistence type="predicted"/>